<accession>A0ABY4INX3</accession>
<proteinExistence type="predicted"/>
<reference evidence="2 3" key="1">
    <citation type="submission" date="2021-06" db="EMBL/GenBank/DDBJ databases">
        <title>Genome-based taxonomic framework of Microbacterium strains isolated from marine environment, the description of four new species and reclassification of four preexisting species.</title>
        <authorList>
            <person name="Lee S.D."/>
            <person name="Kim S.-M."/>
            <person name="Byeon Y.-S."/>
            <person name="Yang H.L."/>
            <person name="Kim I.S."/>
        </authorList>
    </citation>
    <scope>NUCLEOTIDE SEQUENCE [LARGE SCALE GENOMIC DNA]</scope>
    <source>
        <strain evidence="2 3">SSW1-36</strain>
    </source>
</reference>
<dbReference type="Proteomes" id="UP000831963">
    <property type="component" value="Chromosome"/>
</dbReference>
<protein>
    <submittedName>
        <fullName evidence="2">Uncharacterized protein</fullName>
    </submittedName>
</protein>
<name>A0ABY4INX3_9MICO</name>
<keyword evidence="3" id="KW-1185">Reference proteome</keyword>
<dbReference type="EMBL" id="CP078077">
    <property type="protein sequence ID" value="UPL12988.1"/>
    <property type="molecule type" value="Genomic_DNA"/>
</dbReference>
<feature type="region of interest" description="Disordered" evidence="1">
    <location>
        <begin position="105"/>
        <end position="129"/>
    </location>
</feature>
<evidence type="ECO:0000313" key="3">
    <source>
        <dbReference type="Proteomes" id="UP000831963"/>
    </source>
</evidence>
<organism evidence="2 3">
    <name type="scientific">Microbacterium galbinum</name>
    <dbReference type="NCBI Taxonomy" id="2851646"/>
    <lineage>
        <taxon>Bacteria</taxon>
        <taxon>Bacillati</taxon>
        <taxon>Actinomycetota</taxon>
        <taxon>Actinomycetes</taxon>
        <taxon>Micrococcales</taxon>
        <taxon>Microbacteriaceae</taxon>
        <taxon>Microbacterium</taxon>
    </lineage>
</organism>
<evidence type="ECO:0000313" key="2">
    <source>
        <dbReference type="EMBL" id="UPL12988.1"/>
    </source>
</evidence>
<sequence length="129" mass="14024">MDRSIVFPGQIAIAQGHRVEVTEQLDPLSGETLAIAVRDLETNIRYWLVEEAAGVDEVRWLGRVLDCTIGVSSTGSRTELRLDVRGPGPVGAKVALREADAAADAAKAEADRWGGSDRPPPVEESERFW</sequence>
<evidence type="ECO:0000256" key="1">
    <source>
        <dbReference type="SAM" id="MobiDB-lite"/>
    </source>
</evidence>
<dbReference type="RefSeq" id="WP_247631926.1">
    <property type="nucleotide sequence ID" value="NZ_CP078077.1"/>
</dbReference>
<gene>
    <name evidence="2" type="ORF">KV396_00115</name>
</gene>